<comment type="caution">
    <text evidence="1">The sequence shown here is derived from an EMBL/GenBank/DDBJ whole genome shotgun (WGS) entry which is preliminary data.</text>
</comment>
<accession>A0A0J8A8C7</accession>
<keyword evidence="2" id="KW-1185">Reference proteome</keyword>
<evidence type="ECO:0000313" key="2">
    <source>
        <dbReference type="Proteomes" id="UP000052232"/>
    </source>
</evidence>
<sequence length="274" mass="30960">MLIIAFVTADAAVIETVIEKRNALLPSGSRVDGCALLDGEEAVLKVFDTRVGKAQQDLLEWLGWDDASGVLILTDESMPGLVDALGDCFNVHRFTPPGYGKQVANQLTATLAKCLRAYRYFARRFDDGKYQQIFRLPLRNFDAGDIASMRALCRDMASRNFGREIDAFLRDMRQRQKPKKASDYPDVYYVDDDGKHFQLGPEHHAQAETAIPPHQTLCVIANRMRFGRKFDGTTHYNVSRDKNASMKGDYPDCHGVSRLHGKDSHINMFTNDYF</sequence>
<organism evidence="1 2">
    <name type="scientific">Sphingobium cupriresistens LL01</name>
    <dbReference type="NCBI Taxonomy" id="1420583"/>
    <lineage>
        <taxon>Bacteria</taxon>
        <taxon>Pseudomonadati</taxon>
        <taxon>Pseudomonadota</taxon>
        <taxon>Alphaproteobacteria</taxon>
        <taxon>Sphingomonadales</taxon>
        <taxon>Sphingomonadaceae</taxon>
        <taxon>Sphingobium</taxon>
    </lineage>
</organism>
<dbReference type="Proteomes" id="UP000052232">
    <property type="component" value="Unassembled WGS sequence"/>
</dbReference>
<dbReference type="AlphaFoldDB" id="A0A0J8A8C7"/>
<dbReference type="EMBL" id="JACT01000009">
    <property type="protein sequence ID" value="KMS51565.1"/>
    <property type="molecule type" value="Genomic_DNA"/>
</dbReference>
<dbReference type="PATRIC" id="fig|1420583.3.peg.4473"/>
<protein>
    <submittedName>
        <fullName evidence="1">Uncharacterized protein</fullName>
    </submittedName>
</protein>
<reference evidence="1 2" key="1">
    <citation type="journal article" date="2015" name="G3 (Bethesda)">
        <title>Insights into Ongoing Evolution of the Hexachlorocyclohexane Catabolic Pathway from Comparative Genomics of Ten Sphingomonadaceae Strains.</title>
        <authorList>
            <person name="Pearce S.L."/>
            <person name="Oakeshott J.G."/>
            <person name="Pandey G."/>
        </authorList>
    </citation>
    <scope>NUCLEOTIDE SEQUENCE [LARGE SCALE GENOMIC DNA]</scope>
    <source>
        <strain evidence="1 2">LL01</strain>
    </source>
</reference>
<proteinExistence type="predicted"/>
<dbReference type="STRING" id="1420583.V473_23315"/>
<evidence type="ECO:0000313" key="1">
    <source>
        <dbReference type="EMBL" id="KMS51565.1"/>
    </source>
</evidence>
<dbReference type="RefSeq" id="WP_066609278.1">
    <property type="nucleotide sequence ID" value="NZ_KQ130440.1"/>
</dbReference>
<gene>
    <name evidence="1" type="ORF">V473_23315</name>
</gene>
<name>A0A0J8A8C7_9SPHN</name>